<dbReference type="InParanoid" id="A0A2T3B1P2"/>
<proteinExistence type="predicted"/>
<evidence type="ECO:0000313" key="2">
    <source>
        <dbReference type="EMBL" id="PSS18459.1"/>
    </source>
</evidence>
<dbReference type="OrthoDB" id="3552701at2759"/>
<keyword evidence="1" id="KW-1133">Transmembrane helix</keyword>
<dbReference type="GeneID" id="36576829"/>
<feature type="transmembrane region" description="Helical" evidence="1">
    <location>
        <begin position="549"/>
        <end position="572"/>
    </location>
</feature>
<keyword evidence="1" id="KW-0812">Transmembrane</keyword>
<feature type="transmembrane region" description="Helical" evidence="1">
    <location>
        <begin position="110"/>
        <end position="130"/>
    </location>
</feature>
<gene>
    <name evidence="2" type="ORF">M430DRAFT_58628</name>
</gene>
<keyword evidence="1" id="KW-0472">Membrane</keyword>
<dbReference type="Proteomes" id="UP000241818">
    <property type="component" value="Unassembled WGS sequence"/>
</dbReference>
<keyword evidence="3" id="KW-1185">Reference proteome</keyword>
<evidence type="ECO:0000256" key="1">
    <source>
        <dbReference type="SAM" id="Phobius"/>
    </source>
</evidence>
<dbReference type="RefSeq" id="XP_024720811.1">
    <property type="nucleotide sequence ID" value="XM_024868748.1"/>
</dbReference>
<dbReference type="AlphaFoldDB" id="A0A2T3B1P2"/>
<protein>
    <submittedName>
        <fullName evidence="2">Uncharacterized protein</fullName>
    </submittedName>
</protein>
<accession>A0A2T3B1P2</accession>
<organism evidence="2 3">
    <name type="scientific">Amorphotheca resinae ATCC 22711</name>
    <dbReference type="NCBI Taxonomy" id="857342"/>
    <lineage>
        <taxon>Eukaryota</taxon>
        <taxon>Fungi</taxon>
        <taxon>Dikarya</taxon>
        <taxon>Ascomycota</taxon>
        <taxon>Pezizomycotina</taxon>
        <taxon>Leotiomycetes</taxon>
        <taxon>Helotiales</taxon>
        <taxon>Amorphothecaceae</taxon>
        <taxon>Amorphotheca</taxon>
    </lineage>
</organism>
<dbReference type="EMBL" id="KZ679011">
    <property type="protein sequence ID" value="PSS18459.1"/>
    <property type="molecule type" value="Genomic_DNA"/>
</dbReference>
<name>A0A2T3B1P2_AMORE</name>
<reference evidence="2 3" key="1">
    <citation type="journal article" date="2018" name="New Phytol.">
        <title>Comparative genomics and transcriptomics depict ericoid mycorrhizal fungi as versatile saprotrophs and plant mutualists.</title>
        <authorList>
            <person name="Martino E."/>
            <person name="Morin E."/>
            <person name="Grelet G.A."/>
            <person name="Kuo A."/>
            <person name="Kohler A."/>
            <person name="Daghino S."/>
            <person name="Barry K.W."/>
            <person name="Cichocki N."/>
            <person name="Clum A."/>
            <person name="Dockter R.B."/>
            <person name="Hainaut M."/>
            <person name="Kuo R.C."/>
            <person name="LaButti K."/>
            <person name="Lindahl B.D."/>
            <person name="Lindquist E.A."/>
            <person name="Lipzen A."/>
            <person name="Khouja H.R."/>
            <person name="Magnuson J."/>
            <person name="Murat C."/>
            <person name="Ohm R.A."/>
            <person name="Singer S.W."/>
            <person name="Spatafora J.W."/>
            <person name="Wang M."/>
            <person name="Veneault-Fourrey C."/>
            <person name="Henrissat B."/>
            <person name="Grigoriev I.V."/>
            <person name="Martin F.M."/>
            <person name="Perotto S."/>
        </authorList>
    </citation>
    <scope>NUCLEOTIDE SEQUENCE [LARGE SCALE GENOMIC DNA]</scope>
    <source>
        <strain evidence="2 3">ATCC 22711</strain>
    </source>
</reference>
<feature type="transmembrane region" description="Helical" evidence="1">
    <location>
        <begin position="53"/>
        <end position="75"/>
    </location>
</feature>
<feature type="transmembrane region" description="Helical" evidence="1">
    <location>
        <begin position="170"/>
        <end position="195"/>
    </location>
</feature>
<evidence type="ECO:0000313" key="3">
    <source>
        <dbReference type="Proteomes" id="UP000241818"/>
    </source>
</evidence>
<sequence>MPENDVPLLPPGIVSAAANPQIGPGKKRWWHSDEVDKGPDAKLRLRANIWTSIWLFIWRELLPASAIIFAIVLGASWKMFDFRDTSVLGFGVDVDAQLAVVGFLNKILDMFVQASLSHTASIFLTVWMALGSRFSGVRLIDYELKDELTQPWTCISNFRRRCSTDGWKGLGFWGIIRFLACLAVSICVLLSALAINTVAIPKQRWYPDGSTGGWRLTDAVRRSLTITTPRMTLHGLDWMNYWGVAWNLVGSSAISWDAEWATTAASTYTLLSGLPNAYTSTPTGWLPIDNEVDGLVTGINTVINGTTVQTISVQNSRLRDIFDDLRENGPESFYRSSSGWEAYLNVTVPMLTTSCVPGLTMNESTSDGAIPVNGPPDSSPTESTIIIPIGAVPSLNFTGATCAMTLRQVLFPVHNWIVSMAEIDVSINNYGKNMNVAPVLLAPSIGDRASAQALADQLNNILGRVNGLLQAGLVQHMVYISRRLCFLNPGFSPINDTAGITPVIAAISQHLLTIGAWNMTISSDPNEKTISYPVRWQVYGSGPRLPWEWAAVIILAVILIALLAGGIFSLIWQIEPGPWLDVGSMMLAANGSEKMDSVTGSIAGVASQRAEKARYYMRVSQYGRVSLVDGTKDTHKLEEDETYLNEGHTILARRSIDWDIFGRFMNKTKAFFVFPKTRQTPWWRRKEP</sequence>